<dbReference type="SMART" id="SM00431">
    <property type="entry name" value="SCAN"/>
    <property type="match status" value="1"/>
</dbReference>
<evidence type="ECO:0000313" key="5">
    <source>
        <dbReference type="Proteomes" id="UP000694421"/>
    </source>
</evidence>
<keyword evidence="1" id="KW-0539">Nucleus</keyword>
<name>A0A8D0CBU2_SALMN</name>
<reference evidence="4" key="2">
    <citation type="submission" date="2025-09" db="UniProtKB">
        <authorList>
            <consortium name="Ensembl"/>
        </authorList>
    </citation>
    <scope>IDENTIFICATION</scope>
</reference>
<dbReference type="GeneTree" id="ENSGT00940000154715"/>
<proteinExistence type="predicted"/>
<dbReference type="CDD" id="cd07936">
    <property type="entry name" value="SCAN"/>
    <property type="match status" value="1"/>
</dbReference>
<feature type="domain" description="SCAN box" evidence="3">
    <location>
        <begin position="48"/>
        <end position="126"/>
    </location>
</feature>
<dbReference type="FunFam" id="1.10.4020.10:FF:000001">
    <property type="entry name" value="zinc finger protein 263 isoform X1"/>
    <property type="match status" value="1"/>
</dbReference>
<protein>
    <recommendedName>
        <fullName evidence="3">SCAN box domain-containing protein</fullName>
    </recommendedName>
</protein>
<dbReference type="InterPro" id="IPR003309">
    <property type="entry name" value="SCAN_dom"/>
</dbReference>
<dbReference type="InterPro" id="IPR050916">
    <property type="entry name" value="SCAN-C2H2_zinc_finger"/>
</dbReference>
<evidence type="ECO:0000256" key="1">
    <source>
        <dbReference type="ARBA" id="ARBA00023242"/>
    </source>
</evidence>
<dbReference type="PANTHER" id="PTHR45935:SF15">
    <property type="entry name" value="SCAN BOX DOMAIN-CONTAINING PROTEIN"/>
    <property type="match status" value="1"/>
</dbReference>
<accession>A0A8D0CBU2</accession>
<dbReference type="Ensembl" id="ENSSMRT00000023854.1">
    <property type="protein sequence ID" value="ENSSMRP00000020364.1"/>
    <property type="gene ID" value="ENSSMRG00000015840.1"/>
</dbReference>
<reference evidence="4" key="1">
    <citation type="submission" date="2025-08" db="UniProtKB">
        <authorList>
            <consortium name="Ensembl"/>
        </authorList>
    </citation>
    <scope>IDENTIFICATION</scope>
</reference>
<dbReference type="Proteomes" id="UP000694421">
    <property type="component" value="Unplaced"/>
</dbReference>
<evidence type="ECO:0000256" key="2">
    <source>
        <dbReference type="SAM" id="MobiDB-lite"/>
    </source>
</evidence>
<keyword evidence="5" id="KW-1185">Reference proteome</keyword>
<feature type="region of interest" description="Disordered" evidence="2">
    <location>
        <begin position="148"/>
        <end position="167"/>
    </location>
</feature>
<dbReference type="PROSITE" id="PS50804">
    <property type="entry name" value="SCAN_BOX"/>
    <property type="match status" value="1"/>
</dbReference>
<dbReference type="SUPFAM" id="SSF47353">
    <property type="entry name" value="Retrovirus capsid dimerization domain-like"/>
    <property type="match status" value="1"/>
</dbReference>
<evidence type="ECO:0000313" key="4">
    <source>
        <dbReference type="Ensembl" id="ENSSMRP00000020364.1"/>
    </source>
</evidence>
<dbReference type="PANTHER" id="PTHR45935">
    <property type="entry name" value="PROTEIN ZBED8-RELATED"/>
    <property type="match status" value="1"/>
</dbReference>
<dbReference type="Gene3D" id="1.10.4020.10">
    <property type="entry name" value="DNA breaking-rejoining enzymes"/>
    <property type="match status" value="1"/>
</dbReference>
<evidence type="ECO:0000259" key="3">
    <source>
        <dbReference type="PROSITE" id="PS50804"/>
    </source>
</evidence>
<dbReference type="Pfam" id="PF02023">
    <property type="entry name" value="SCAN"/>
    <property type="match status" value="1"/>
</dbReference>
<dbReference type="AlphaFoldDB" id="A0A8D0CBU2"/>
<dbReference type="InterPro" id="IPR038269">
    <property type="entry name" value="SCAN_sf"/>
</dbReference>
<organism evidence="4 5">
    <name type="scientific">Salvator merianae</name>
    <name type="common">Argentine black and white tegu</name>
    <name type="synonym">Tupinambis merianae</name>
    <dbReference type="NCBI Taxonomy" id="96440"/>
    <lineage>
        <taxon>Eukaryota</taxon>
        <taxon>Metazoa</taxon>
        <taxon>Chordata</taxon>
        <taxon>Craniata</taxon>
        <taxon>Vertebrata</taxon>
        <taxon>Euteleostomi</taxon>
        <taxon>Lepidosauria</taxon>
        <taxon>Squamata</taxon>
        <taxon>Bifurcata</taxon>
        <taxon>Unidentata</taxon>
        <taxon>Episquamata</taxon>
        <taxon>Laterata</taxon>
        <taxon>Teiioidea</taxon>
        <taxon>Teiidae</taxon>
        <taxon>Salvator</taxon>
    </lineage>
</organism>
<sequence>MAVTTSSSNKFHRPTTLWVKKSFLLSVLTLLPISFRECPLVLVLSEERWRFRRYGYEGTKNPREICKQLHHLCRQWLKPEKYTKAQILDLVVLEQFLAILPPEMQNWVHGCGPESSYQAVALAESFLLRVWKVLQQLITAESAPQNSQEKHLINGKSEGRVSYNHQI</sequence>